<dbReference type="Gene3D" id="1.25.40.20">
    <property type="entry name" value="Ankyrin repeat-containing domain"/>
    <property type="match status" value="1"/>
</dbReference>
<keyword evidence="2 3" id="KW-0040">ANK repeat</keyword>
<dbReference type="PANTHER" id="PTHR24123">
    <property type="entry name" value="ANKYRIN REPEAT-CONTAINING"/>
    <property type="match status" value="1"/>
</dbReference>
<dbReference type="AlphaFoldDB" id="A0A9P9WD38"/>
<dbReference type="Pfam" id="PF13857">
    <property type="entry name" value="Ank_5"/>
    <property type="match status" value="1"/>
</dbReference>
<feature type="repeat" description="ANK" evidence="3">
    <location>
        <begin position="440"/>
        <end position="472"/>
    </location>
</feature>
<dbReference type="InterPro" id="IPR051165">
    <property type="entry name" value="Multifunctional_ANK_Repeat"/>
</dbReference>
<dbReference type="PANTHER" id="PTHR24123:SF33">
    <property type="entry name" value="PROTEIN HOS4"/>
    <property type="match status" value="1"/>
</dbReference>
<dbReference type="Pfam" id="PF12796">
    <property type="entry name" value="Ank_2"/>
    <property type="match status" value="2"/>
</dbReference>
<proteinExistence type="predicted"/>
<accession>A0A9P9WD38</accession>
<protein>
    <recommendedName>
        <fullName evidence="7">Ankyrin repeat protein</fullName>
    </recommendedName>
</protein>
<gene>
    <name evidence="5" type="ORF">JX265_011261</name>
</gene>
<reference evidence="5" key="1">
    <citation type="submission" date="2021-03" db="EMBL/GenBank/DDBJ databases">
        <title>Revisited historic fungal species revealed as producer of novel bioactive compounds through whole genome sequencing and comparative genomics.</title>
        <authorList>
            <person name="Vignolle G.A."/>
            <person name="Hochenegger N."/>
            <person name="Mach R.L."/>
            <person name="Mach-Aigner A.R."/>
            <person name="Javad Rahimi M."/>
            <person name="Salim K.A."/>
            <person name="Chan C.M."/>
            <person name="Lim L.B.L."/>
            <person name="Cai F."/>
            <person name="Druzhinina I.S."/>
            <person name="U'Ren J.M."/>
            <person name="Derntl C."/>
        </authorList>
    </citation>
    <scope>NUCLEOTIDE SEQUENCE</scope>
    <source>
        <strain evidence="5">TUCIM 5799</strain>
    </source>
</reference>
<organism evidence="5 6">
    <name type="scientific">Neoarthrinium moseri</name>
    <dbReference type="NCBI Taxonomy" id="1658444"/>
    <lineage>
        <taxon>Eukaryota</taxon>
        <taxon>Fungi</taxon>
        <taxon>Dikarya</taxon>
        <taxon>Ascomycota</taxon>
        <taxon>Pezizomycotina</taxon>
        <taxon>Sordariomycetes</taxon>
        <taxon>Xylariomycetidae</taxon>
        <taxon>Amphisphaeriales</taxon>
        <taxon>Apiosporaceae</taxon>
        <taxon>Neoarthrinium</taxon>
    </lineage>
</organism>
<dbReference type="PROSITE" id="PS50088">
    <property type="entry name" value="ANK_REPEAT"/>
    <property type="match status" value="3"/>
</dbReference>
<evidence type="ECO:0000313" key="6">
    <source>
        <dbReference type="Proteomes" id="UP000829685"/>
    </source>
</evidence>
<feature type="repeat" description="ANK" evidence="3">
    <location>
        <begin position="673"/>
        <end position="705"/>
    </location>
</feature>
<keyword evidence="1" id="KW-0677">Repeat</keyword>
<evidence type="ECO:0008006" key="7">
    <source>
        <dbReference type="Google" id="ProtNLM"/>
    </source>
</evidence>
<feature type="compositionally biased region" description="Low complexity" evidence="4">
    <location>
        <begin position="599"/>
        <end position="616"/>
    </location>
</feature>
<dbReference type="Proteomes" id="UP000829685">
    <property type="component" value="Unassembled WGS sequence"/>
</dbReference>
<dbReference type="SUPFAM" id="SSF48403">
    <property type="entry name" value="Ankyrin repeat"/>
    <property type="match status" value="1"/>
</dbReference>
<evidence type="ECO:0000256" key="2">
    <source>
        <dbReference type="ARBA" id="ARBA00023043"/>
    </source>
</evidence>
<dbReference type="EMBL" id="JAFIMR010000040">
    <property type="protein sequence ID" value="KAI1857526.1"/>
    <property type="molecule type" value="Genomic_DNA"/>
</dbReference>
<feature type="region of interest" description="Disordered" evidence="4">
    <location>
        <begin position="591"/>
        <end position="616"/>
    </location>
</feature>
<name>A0A9P9WD38_9PEZI</name>
<evidence type="ECO:0000256" key="3">
    <source>
        <dbReference type="PROSITE-ProRule" id="PRU00023"/>
    </source>
</evidence>
<feature type="repeat" description="ANK" evidence="3">
    <location>
        <begin position="542"/>
        <end position="574"/>
    </location>
</feature>
<sequence length="742" mass="83453">MDGISALASIVNIVDFGAKLAQLISRLHDTPRFLRSLNDSVQSLRSVLLLIQEEFRKPDITSSDQQHAQVIQSITEECNKLIAELRERLPVINVGDDTLRRLRVAWEGFNADREFREKDTEIRKYAFMLQISLSALTSRRASRIEAGLGALQEKIDQVVNVPPYPGEIDDDKMSQNVQAWRSSLSPYLTSNDSVGGGQQSEERFISDEIDEELESKNRELSRSFESRGMFLQAARALERIIERRRAQVDIQFEEEVRALEESRADLLSRCFTMERHQEALDIFGYLLRQATSGPRSDASDERKARLQLKMAFLYQNEDGLGKRHNPDEARKLLTQAVDVFYNVSPLPKEALLRAGTALIDMLRAREEHDIAESYQRRILGKVRLFHSDIAYEVNWDNYRNVSNESVLGWCASQGFDAFSRHFRFDIVQSRAVMGEEPRNSSTSPLHLAVQQKKEDMVQAMLVEVENVDVLDNDYMSPLMLAARSRRSDIANILLEYEASTAMKRDGQTVLHFCQEGDRHNGRGVAVLFLDHDQSLTNQQNKQGRTALHLASAKGHKRMTELLLSRNAALNIQDEYGKTALQLAVENAVLRSPRHGSTASRPSVSSGTTTSSGPRPGVIESLLSSGADVTISDNVENTPLHTACTRGNVEAVRMILSHARMSRTDSSVNKAGPRGQTPVIAATLNGYRDIVRDLIDGGANPEHQDDTGRSARDYAKREGVHRHEMMVALQGTPTRELRRLSHN</sequence>
<evidence type="ECO:0000313" key="5">
    <source>
        <dbReference type="EMBL" id="KAI1857526.1"/>
    </source>
</evidence>
<dbReference type="PROSITE" id="PS50297">
    <property type="entry name" value="ANK_REP_REGION"/>
    <property type="match status" value="2"/>
</dbReference>
<dbReference type="InterPro" id="IPR036770">
    <property type="entry name" value="Ankyrin_rpt-contain_sf"/>
</dbReference>
<comment type="caution">
    <text evidence="5">The sequence shown here is derived from an EMBL/GenBank/DDBJ whole genome shotgun (WGS) entry which is preliminary data.</text>
</comment>
<keyword evidence="6" id="KW-1185">Reference proteome</keyword>
<dbReference type="SMART" id="SM00248">
    <property type="entry name" value="ANK"/>
    <property type="match status" value="7"/>
</dbReference>
<dbReference type="InterPro" id="IPR002110">
    <property type="entry name" value="Ankyrin_rpt"/>
</dbReference>
<evidence type="ECO:0000256" key="4">
    <source>
        <dbReference type="SAM" id="MobiDB-lite"/>
    </source>
</evidence>
<evidence type="ECO:0000256" key="1">
    <source>
        <dbReference type="ARBA" id="ARBA00022737"/>
    </source>
</evidence>
<dbReference type="PRINTS" id="PR01415">
    <property type="entry name" value="ANKYRIN"/>
</dbReference>